<evidence type="ECO:0000256" key="1">
    <source>
        <dbReference type="SAM" id="MobiDB-lite"/>
    </source>
</evidence>
<dbReference type="AlphaFoldDB" id="A0A4Y9FXN7"/>
<protein>
    <recommendedName>
        <fullName evidence="4">ParB/Sulfiredoxin domain-containing protein</fullName>
    </recommendedName>
</protein>
<organism evidence="2 3">
    <name type="scientific">Microbacterium paludicola</name>
    <dbReference type="NCBI Taxonomy" id="300019"/>
    <lineage>
        <taxon>Bacteria</taxon>
        <taxon>Bacillati</taxon>
        <taxon>Actinomycetota</taxon>
        <taxon>Actinomycetes</taxon>
        <taxon>Micrococcales</taxon>
        <taxon>Microbacteriaceae</taxon>
        <taxon>Microbacterium</taxon>
    </lineage>
</organism>
<evidence type="ECO:0000313" key="2">
    <source>
        <dbReference type="EMBL" id="TFU33042.1"/>
    </source>
</evidence>
<sequence length="505" mass="55948">MPYTPFPIVEVAISELRLDRQNYRIDGDLPTESAAITYLFAEHDVAALARQILIERYVDNELILAVEEDGAYVVLEGNRRVTALKALRDPSIAPGESREYLERLLLRNEIEAEDLPERVRVMVAPDRPSTAMLLARLHIGRSKSGWGRDEQARFVIAQLEAGNTIDDIRRELPGIKNPSTFVRQFHVRRILKDAAFSDPKLAEYAASARLKMTAFEYAYGSPEIQRVLGLAFDKSGAAVSTPTSPAEVAALERLVEKYFRNELSSRKFPKRTAVDFDEQMEALLYDLTGDRPPRSAASPASPGSTDDDPSRGQESDESIGNPTGSARDDRFGGLAPDSPPASGREDGARQGRGPNGTDTLKTLHVSLSYEHAPIGIRKRLNELRGLELADRPIAAAVLMRSVIEASVKWHFATRPLGKTASGELGPVMRVVRETYYQSEQRLRNVIDLLMDGSGKNVRAGSLYWFNMAAHDAHHVVDHQAVRDAWQSVEHFVGFMLTPAPSPDPS</sequence>
<name>A0A4Y9FXN7_9MICO</name>
<accession>A0A4Y9FXN7</accession>
<dbReference type="RefSeq" id="WP_135114220.1">
    <property type="nucleotide sequence ID" value="NZ_JADGLL010000014.1"/>
</dbReference>
<feature type="compositionally biased region" description="Low complexity" evidence="1">
    <location>
        <begin position="294"/>
        <end position="304"/>
    </location>
</feature>
<comment type="caution">
    <text evidence="2">The sequence shown here is derived from an EMBL/GenBank/DDBJ whole genome shotgun (WGS) entry which is preliminary data.</text>
</comment>
<keyword evidence="3" id="KW-1185">Reference proteome</keyword>
<reference evidence="2 3" key="1">
    <citation type="submission" date="2019-03" db="EMBL/GenBank/DDBJ databases">
        <title>Diversity of the mouse oral microbiome.</title>
        <authorList>
            <person name="Joseph S."/>
            <person name="Aduse-Opoku J."/>
            <person name="Curtis M."/>
            <person name="Wade W."/>
            <person name="Hashim A."/>
        </authorList>
    </citation>
    <scope>NUCLEOTIDE SEQUENCE [LARGE SCALE GENOMIC DNA]</scope>
    <source>
        <strain evidence="2 3">P1012</strain>
    </source>
</reference>
<dbReference type="Proteomes" id="UP000298358">
    <property type="component" value="Unassembled WGS sequence"/>
</dbReference>
<evidence type="ECO:0000313" key="3">
    <source>
        <dbReference type="Proteomes" id="UP000298358"/>
    </source>
</evidence>
<gene>
    <name evidence="2" type="ORF">E4U02_07435</name>
</gene>
<dbReference type="EMBL" id="SPQB01000014">
    <property type="protein sequence ID" value="TFU33042.1"/>
    <property type="molecule type" value="Genomic_DNA"/>
</dbReference>
<evidence type="ECO:0008006" key="4">
    <source>
        <dbReference type="Google" id="ProtNLM"/>
    </source>
</evidence>
<proteinExistence type="predicted"/>
<feature type="region of interest" description="Disordered" evidence="1">
    <location>
        <begin position="286"/>
        <end position="360"/>
    </location>
</feature>
<dbReference type="OrthoDB" id="4828114at2"/>